<evidence type="ECO:0000313" key="4">
    <source>
        <dbReference type="Proteomes" id="UP000183107"/>
    </source>
</evidence>
<reference evidence="4" key="1">
    <citation type="submission" date="2016-10" db="EMBL/GenBank/DDBJ databases">
        <authorList>
            <person name="Varghese N."/>
        </authorList>
    </citation>
    <scope>NUCLEOTIDE SEQUENCE [LARGE SCALE GENOMIC DNA]</scope>
    <source>
        <strain evidence="4">Nsp8</strain>
    </source>
</reference>
<gene>
    <name evidence="3" type="ORF">SAMN05216386_1205</name>
</gene>
<dbReference type="InterPro" id="IPR024742">
    <property type="entry name" value="Glycogen_debranch_N"/>
</dbReference>
<dbReference type="AlphaFoldDB" id="A0A1I5A4R0"/>
<dbReference type="InterPro" id="IPR010401">
    <property type="entry name" value="AGL/Gdb1"/>
</dbReference>
<dbReference type="PANTHER" id="PTHR10569">
    <property type="entry name" value="GLYCOGEN DEBRANCHING ENZYME"/>
    <property type="match status" value="1"/>
</dbReference>
<keyword evidence="4" id="KW-1185">Reference proteome</keyword>
<evidence type="ECO:0000313" key="3">
    <source>
        <dbReference type="EMBL" id="SFN57402.1"/>
    </source>
</evidence>
<proteinExistence type="predicted"/>
<dbReference type="InterPro" id="IPR032790">
    <property type="entry name" value="GDE_C"/>
</dbReference>
<name>A0A1I5A4R0_9PROT</name>
<keyword evidence="3" id="KW-0808">Transferase</keyword>
<dbReference type="FunFam" id="1.50.10.10:FF:000073">
    <property type="entry name" value="Glycogen debranching enzyme, hypothetical (TreX-like)"/>
    <property type="match status" value="1"/>
</dbReference>
<dbReference type="RefSeq" id="WP_074795752.1">
    <property type="nucleotide sequence ID" value="NZ_FOVJ01000002.1"/>
</dbReference>
<evidence type="ECO:0000259" key="2">
    <source>
        <dbReference type="Pfam" id="PF12439"/>
    </source>
</evidence>
<dbReference type="Proteomes" id="UP000183107">
    <property type="component" value="Unassembled WGS sequence"/>
</dbReference>
<dbReference type="InterPro" id="IPR008928">
    <property type="entry name" value="6-hairpin_glycosidase_sf"/>
</dbReference>
<protein>
    <submittedName>
        <fullName evidence="3">4-alpha-glucanotransferase</fullName>
    </submittedName>
</protein>
<sequence>MKPPDFVRFGRAICCDLEQARRREWWMGNGLGGYAGGTIAQCLTRRYHGLLITPAHPPLGRLLVFAKADATLHDQGRKWPLFTNCWGSGAIEPQGLIHIESFRLDGSMPVWRFAIGDLVVEQCICLEPKQETVCVAWRLAHAVERPVHLGVDLLVNCRSHHGETHQWEFAPEIEGGENHISITHGGGRALHFHTHDGQLFRKRQWIVDFDLPRERERGLPDRDSHLCAAHMRLPLGAEWNGVIATTKAGSEDGFRPSCTEMLDRRRAHDTAGLMMATQWTQELCDAPGWVHQLVIAADSFPIVRPVPAKERKEGTEEPDRHAERGESIIAGYPWFGDWGRDTMIALPGLTLTTGRYASARNILAAFAGFVDRGMLPNMFPDDGGQPQYNTADGALWYFEAWMAYIAASHDTAALREIYPLLCEMIDWHVRGTRHGMCADPNDGLLRAGEPGVQLTWMDAKLGGWVVTPRQGKPVEINALWFNALECMAKFSRLLEKDPEIFETLAKRTHAGFTRFLKAAGGLYDVLDGPEGNDESVRPNQILAVTLRYSPLSPEAQAQVVAEVKRHLLTSYGLRSLAPEHFAYRGHYQGGVWERDSAYHQGPVWSWLLPQYALAEYRVTGNAELAQSRLAPIRDHLLDAGLGTISEIFDGEPPHAPRGAPSQAWSVACVLEAWVKLERARAVATESTDKQEE</sequence>
<dbReference type="GO" id="GO:0005980">
    <property type="term" value="P:glycogen catabolic process"/>
    <property type="evidence" value="ECO:0007669"/>
    <property type="project" value="InterPro"/>
</dbReference>
<accession>A0A1I5A4R0</accession>
<evidence type="ECO:0000259" key="1">
    <source>
        <dbReference type="Pfam" id="PF06202"/>
    </source>
</evidence>
<dbReference type="EMBL" id="FOVJ01000002">
    <property type="protein sequence ID" value="SFN57402.1"/>
    <property type="molecule type" value="Genomic_DNA"/>
</dbReference>
<dbReference type="SUPFAM" id="SSF48208">
    <property type="entry name" value="Six-hairpin glycosidases"/>
    <property type="match status" value="1"/>
</dbReference>
<feature type="domain" description="Glycogen debranching enzyme C-terminal" evidence="1">
    <location>
        <begin position="321"/>
        <end position="671"/>
    </location>
</feature>
<dbReference type="OrthoDB" id="9761875at2"/>
<dbReference type="GO" id="GO:0004135">
    <property type="term" value="F:amylo-alpha-1,6-glucosidase activity"/>
    <property type="evidence" value="ECO:0007669"/>
    <property type="project" value="InterPro"/>
</dbReference>
<dbReference type="Pfam" id="PF12439">
    <property type="entry name" value="GDE_N"/>
    <property type="match status" value="1"/>
</dbReference>
<feature type="domain" description="Glycogen debranching enzyme bacterial and archaeal type N-terminal" evidence="2">
    <location>
        <begin position="23"/>
        <end position="236"/>
    </location>
</feature>
<dbReference type="GO" id="GO:0004134">
    <property type="term" value="F:4-alpha-glucanotransferase activity"/>
    <property type="evidence" value="ECO:0007669"/>
    <property type="project" value="InterPro"/>
</dbReference>
<dbReference type="Pfam" id="PF06202">
    <property type="entry name" value="GDE_C"/>
    <property type="match status" value="1"/>
</dbReference>
<organism evidence="3 4">
    <name type="scientific">Nitrosospira briensis</name>
    <dbReference type="NCBI Taxonomy" id="35799"/>
    <lineage>
        <taxon>Bacteria</taxon>
        <taxon>Pseudomonadati</taxon>
        <taxon>Pseudomonadota</taxon>
        <taxon>Betaproteobacteria</taxon>
        <taxon>Nitrosomonadales</taxon>
        <taxon>Nitrosomonadaceae</taxon>
        <taxon>Nitrosospira</taxon>
    </lineage>
</organism>
<dbReference type="InterPro" id="IPR012341">
    <property type="entry name" value="6hp_glycosidase-like_sf"/>
</dbReference>
<dbReference type="Gene3D" id="1.50.10.10">
    <property type="match status" value="1"/>
</dbReference>
<dbReference type="PANTHER" id="PTHR10569:SF2">
    <property type="entry name" value="GLYCOGEN DEBRANCHING ENZYME"/>
    <property type="match status" value="1"/>
</dbReference>